<dbReference type="Pfam" id="PF00582">
    <property type="entry name" value="Usp"/>
    <property type="match status" value="1"/>
</dbReference>
<dbReference type="AlphaFoldDB" id="A0A4P6EEH8"/>
<evidence type="ECO:0000313" key="2">
    <source>
        <dbReference type="EMBL" id="QAY59479.1"/>
    </source>
</evidence>
<dbReference type="Proteomes" id="UP000293995">
    <property type="component" value="Chromosome"/>
</dbReference>
<dbReference type="Gene3D" id="3.40.50.620">
    <property type="entry name" value="HUPs"/>
    <property type="match status" value="1"/>
</dbReference>
<reference evidence="2 3" key="1">
    <citation type="submission" date="2019-01" db="EMBL/GenBank/DDBJ databases">
        <title>Genome sequencing of strain DFW100M-13.</title>
        <authorList>
            <person name="Heo J."/>
            <person name="Kim S.-J."/>
            <person name="Kim J.-S."/>
            <person name="Hong S.-B."/>
            <person name="Kwon S.-W."/>
        </authorList>
    </citation>
    <scope>NUCLEOTIDE SEQUENCE [LARGE SCALE GENOMIC DNA]</scope>
    <source>
        <strain evidence="2 3">DFW100M-13</strain>
    </source>
</reference>
<sequence length="171" mass="18631">MRKDPMTEGTILVGVQKGLPDAVLREAARLARDLGLDLVCAHVDLERFTVGERLDGSALTRSIDPDLPDEREGEFDASLAGHIDDVLTGSGVEWTGRELAGDPGRALGHLAEVVNARYIVVGTREASMRETLREFFQGSVASHLAHRQHRPVLVVPLKPIADDEPLPWDVA</sequence>
<dbReference type="CDD" id="cd00293">
    <property type="entry name" value="USP-like"/>
    <property type="match status" value="1"/>
</dbReference>
<gene>
    <name evidence="2" type="ORF">ET475_05375</name>
</gene>
<dbReference type="KEGG" id="mprt:ET475_05375"/>
<accession>A0A4P6EEH8</accession>
<organism evidence="2 3">
    <name type="scientific">Microbacterium protaetiae</name>
    <dbReference type="NCBI Taxonomy" id="2509458"/>
    <lineage>
        <taxon>Bacteria</taxon>
        <taxon>Bacillati</taxon>
        <taxon>Actinomycetota</taxon>
        <taxon>Actinomycetes</taxon>
        <taxon>Micrococcales</taxon>
        <taxon>Microbacteriaceae</taxon>
        <taxon>Microbacterium</taxon>
    </lineage>
</organism>
<keyword evidence="3" id="KW-1185">Reference proteome</keyword>
<proteinExistence type="predicted"/>
<protein>
    <submittedName>
        <fullName evidence="2">Universal stress protein</fullName>
    </submittedName>
</protein>
<dbReference type="InterPro" id="IPR006016">
    <property type="entry name" value="UspA"/>
</dbReference>
<feature type="domain" description="UspA" evidence="1">
    <location>
        <begin position="10"/>
        <end position="156"/>
    </location>
</feature>
<evidence type="ECO:0000259" key="1">
    <source>
        <dbReference type="Pfam" id="PF00582"/>
    </source>
</evidence>
<dbReference type="EMBL" id="CP035494">
    <property type="protein sequence ID" value="QAY59479.1"/>
    <property type="molecule type" value="Genomic_DNA"/>
</dbReference>
<dbReference type="OrthoDB" id="3213322at2"/>
<name>A0A4P6EEH8_9MICO</name>
<evidence type="ECO:0000313" key="3">
    <source>
        <dbReference type="Proteomes" id="UP000293995"/>
    </source>
</evidence>
<dbReference type="SUPFAM" id="SSF52402">
    <property type="entry name" value="Adenine nucleotide alpha hydrolases-like"/>
    <property type="match status" value="1"/>
</dbReference>
<dbReference type="InterPro" id="IPR014729">
    <property type="entry name" value="Rossmann-like_a/b/a_fold"/>
</dbReference>